<evidence type="ECO:0000313" key="2">
    <source>
        <dbReference type="Proteomes" id="UP000076727"/>
    </source>
</evidence>
<keyword evidence="2" id="KW-1185">Reference proteome</keyword>
<protein>
    <submittedName>
        <fullName evidence="1">Uncharacterized protein</fullName>
    </submittedName>
</protein>
<sequence>MAPVVTPRALWDDHLGLRSKSLWRQFRWRSLLGFSPLTSAEDLSWCFVVPRVLGHSGYCMVPGMPNIPSWRTPNW</sequence>
<accession>A0A165NC91</accession>
<dbReference type="AlphaFoldDB" id="A0A165NC91"/>
<dbReference type="Proteomes" id="UP000076727">
    <property type="component" value="Unassembled WGS sequence"/>
</dbReference>
<evidence type="ECO:0000313" key="1">
    <source>
        <dbReference type="EMBL" id="KZT66796.1"/>
    </source>
</evidence>
<organism evidence="1 2">
    <name type="scientific">Daedalea quercina L-15889</name>
    <dbReference type="NCBI Taxonomy" id="1314783"/>
    <lineage>
        <taxon>Eukaryota</taxon>
        <taxon>Fungi</taxon>
        <taxon>Dikarya</taxon>
        <taxon>Basidiomycota</taxon>
        <taxon>Agaricomycotina</taxon>
        <taxon>Agaricomycetes</taxon>
        <taxon>Polyporales</taxon>
        <taxon>Fomitopsis</taxon>
    </lineage>
</organism>
<dbReference type="EMBL" id="KV429084">
    <property type="protein sequence ID" value="KZT66796.1"/>
    <property type="molecule type" value="Genomic_DNA"/>
</dbReference>
<name>A0A165NC91_9APHY</name>
<proteinExistence type="predicted"/>
<reference evidence="1 2" key="1">
    <citation type="journal article" date="2016" name="Mol. Biol. Evol.">
        <title>Comparative Genomics of Early-Diverging Mushroom-Forming Fungi Provides Insights into the Origins of Lignocellulose Decay Capabilities.</title>
        <authorList>
            <person name="Nagy L.G."/>
            <person name="Riley R."/>
            <person name="Tritt A."/>
            <person name="Adam C."/>
            <person name="Daum C."/>
            <person name="Floudas D."/>
            <person name="Sun H."/>
            <person name="Yadav J.S."/>
            <person name="Pangilinan J."/>
            <person name="Larsson K.H."/>
            <person name="Matsuura K."/>
            <person name="Barry K."/>
            <person name="Labutti K."/>
            <person name="Kuo R."/>
            <person name="Ohm R.A."/>
            <person name="Bhattacharya S.S."/>
            <person name="Shirouzu T."/>
            <person name="Yoshinaga Y."/>
            <person name="Martin F.M."/>
            <person name="Grigoriev I.V."/>
            <person name="Hibbett D.S."/>
        </authorList>
    </citation>
    <scope>NUCLEOTIDE SEQUENCE [LARGE SCALE GENOMIC DNA]</scope>
    <source>
        <strain evidence="1 2">L-15889</strain>
    </source>
</reference>
<gene>
    <name evidence="1" type="ORF">DAEQUDRAFT_441194</name>
</gene>